<evidence type="ECO:0000313" key="1">
    <source>
        <dbReference type="EMBL" id="THD05180.1"/>
    </source>
</evidence>
<dbReference type="AlphaFoldDB" id="A0A4S3KA34"/>
<evidence type="ECO:0000313" key="2">
    <source>
        <dbReference type="Proteomes" id="UP000306317"/>
    </source>
</evidence>
<gene>
    <name evidence="1" type="ORF">B1991_16490</name>
</gene>
<dbReference type="Proteomes" id="UP000306317">
    <property type="component" value="Unassembled WGS sequence"/>
</dbReference>
<dbReference type="EMBL" id="MWIO01000063">
    <property type="protein sequence ID" value="THD05180.1"/>
    <property type="molecule type" value="Genomic_DNA"/>
</dbReference>
<protein>
    <submittedName>
        <fullName evidence="1">Uncharacterized protein</fullName>
    </submittedName>
</protein>
<sequence>MSSIWKDLLFLHGHLLHKDDLEWRAEATATETPDTEAAEAPAAPDRKAAALACCAIVWPRIMAPH</sequence>
<name>A0A4S3KA34_9GAMM</name>
<organism evidence="1 2">
    <name type="scientific">Rhodanobacter lindaniclasticus</name>
    <dbReference type="NCBI Taxonomy" id="75310"/>
    <lineage>
        <taxon>Bacteria</taxon>
        <taxon>Pseudomonadati</taxon>
        <taxon>Pseudomonadota</taxon>
        <taxon>Gammaproteobacteria</taxon>
        <taxon>Lysobacterales</taxon>
        <taxon>Rhodanobacteraceae</taxon>
        <taxon>Rhodanobacter</taxon>
    </lineage>
</organism>
<keyword evidence="2" id="KW-1185">Reference proteome</keyword>
<proteinExistence type="predicted"/>
<dbReference type="RefSeq" id="WP_136259785.1">
    <property type="nucleotide sequence ID" value="NZ_MWIO01000063.1"/>
</dbReference>
<accession>A0A4S3KA34</accession>
<comment type="caution">
    <text evidence="1">The sequence shown here is derived from an EMBL/GenBank/DDBJ whole genome shotgun (WGS) entry which is preliminary data.</text>
</comment>
<reference evidence="1 2" key="1">
    <citation type="submission" date="2017-02" db="EMBL/GenBank/DDBJ databases">
        <title>Whole genome sequencing of Rhodanobacter lindaniclasticus DSM 17932.</title>
        <authorList>
            <person name="Kumar S."/>
            <person name="Patil P."/>
            <person name="Patil P.B."/>
        </authorList>
    </citation>
    <scope>NUCLEOTIDE SEQUENCE [LARGE SCALE GENOMIC DNA]</scope>
    <source>
        <strain evidence="1 2">DSM 17932</strain>
    </source>
</reference>